<dbReference type="Proteomes" id="UP000176288">
    <property type="component" value="Chromosome"/>
</dbReference>
<evidence type="ECO:0000256" key="9">
    <source>
        <dbReference type="ARBA" id="ARBA00022989"/>
    </source>
</evidence>
<dbReference type="CDD" id="cd06261">
    <property type="entry name" value="TM_PBP2"/>
    <property type="match status" value="1"/>
</dbReference>
<dbReference type="GO" id="GO:0015098">
    <property type="term" value="F:molybdate ion transmembrane transporter activity"/>
    <property type="evidence" value="ECO:0007669"/>
    <property type="project" value="InterPro"/>
</dbReference>
<dbReference type="EMBL" id="CP017812">
    <property type="protein sequence ID" value="AOZ73042.1"/>
    <property type="molecule type" value="Genomic_DNA"/>
</dbReference>
<evidence type="ECO:0000256" key="3">
    <source>
        <dbReference type="ARBA" id="ARBA00022448"/>
    </source>
</evidence>
<evidence type="ECO:0000256" key="7">
    <source>
        <dbReference type="ARBA" id="ARBA00022741"/>
    </source>
</evidence>
<dbReference type="InterPro" id="IPR000515">
    <property type="entry name" value="MetI-like"/>
</dbReference>
<dbReference type="GO" id="GO:0016887">
    <property type="term" value="F:ATP hydrolysis activity"/>
    <property type="evidence" value="ECO:0007669"/>
    <property type="project" value="InterPro"/>
</dbReference>
<evidence type="ECO:0000259" key="12">
    <source>
        <dbReference type="PROSITE" id="PS50893"/>
    </source>
</evidence>
<dbReference type="AlphaFoldDB" id="A0A1D9ML66"/>
<dbReference type="PROSITE" id="PS50928">
    <property type="entry name" value="ABC_TM1"/>
    <property type="match status" value="1"/>
</dbReference>
<dbReference type="SUPFAM" id="SSF161098">
    <property type="entry name" value="MetI-like"/>
    <property type="match status" value="1"/>
</dbReference>
<dbReference type="InterPro" id="IPR003593">
    <property type="entry name" value="AAA+_ATPase"/>
</dbReference>
<dbReference type="STRING" id="1912795.BK816_06865"/>
<name>A0A1D9ML66_9ACTO</name>
<feature type="transmembrane region" description="Helical" evidence="11">
    <location>
        <begin position="101"/>
        <end position="122"/>
    </location>
</feature>
<evidence type="ECO:0000256" key="10">
    <source>
        <dbReference type="ARBA" id="ARBA00023136"/>
    </source>
</evidence>
<feature type="domain" description="ABC transmembrane type-1" evidence="13">
    <location>
        <begin position="56"/>
        <end position="264"/>
    </location>
</feature>
<evidence type="ECO:0000256" key="4">
    <source>
        <dbReference type="ARBA" id="ARBA00022475"/>
    </source>
</evidence>
<evidence type="ECO:0000256" key="11">
    <source>
        <dbReference type="RuleBase" id="RU363032"/>
    </source>
</evidence>
<feature type="transmembrane region" description="Helical" evidence="11">
    <location>
        <begin position="134"/>
        <end position="158"/>
    </location>
</feature>
<dbReference type="GO" id="GO:0005524">
    <property type="term" value="F:ATP binding"/>
    <property type="evidence" value="ECO:0007669"/>
    <property type="project" value="UniProtKB-KW"/>
</dbReference>
<dbReference type="InterPro" id="IPR027417">
    <property type="entry name" value="P-loop_NTPase"/>
</dbReference>
<accession>A0A1D9ML66</accession>
<evidence type="ECO:0000259" key="13">
    <source>
        <dbReference type="PROSITE" id="PS50928"/>
    </source>
</evidence>
<evidence type="ECO:0000256" key="5">
    <source>
        <dbReference type="ARBA" id="ARBA00022505"/>
    </source>
</evidence>
<reference evidence="14 15" key="1">
    <citation type="submission" date="2016-10" db="EMBL/GenBank/DDBJ databases">
        <title>Actinomyces aegypiusis sp. nov., isolated from the Aegypius monachus in Qinghai Tibet Plateau China.</title>
        <authorList>
            <person name="Wang Y."/>
        </authorList>
    </citation>
    <scope>NUCLEOTIDE SEQUENCE [LARGE SCALE GENOMIC DNA]</scope>
    <source>
        <strain evidence="14 15">VUL4_3</strain>
    </source>
</reference>
<dbReference type="InterPro" id="IPR011867">
    <property type="entry name" value="ModB_ABC"/>
</dbReference>
<keyword evidence="5" id="KW-0500">Molybdenum</keyword>
<comment type="subcellular location">
    <subcellularLocation>
        <location evidence="1 11">Cell membrane</location>
        <topology evidence="1 11">Multi-pass membrane protein</topology>
    </subcellularLocation>
</comment>
<feature type="transmembrane region" description="Helical" evidence="11">
    <location>
        <begin position="246"/>
        <end position="267"/>
    </location>
</feature>
<dbReference type="NCBIfam" id="TIGR02141">
    <property type="entry name" value="modB_ABC"/>
    <property type="match status" value="1"/>
</dbReference>
<keyword evidence="4" id="KW-1003">Cell membrane</keyword>
<evidence type="ECO:0000256" key="6">
    <source>
        <dbReference type="ARBA" id="ARBA00022692"/>
    </source>
</evidence>
<comment type="similarity">
    <text evidence="2">Belongs to the binding-protein-dependent transport system permease family. CysTW subfamily.</text>
</comment>
<keyword evidence="3 11" id="KW-0813">Transport</keyword>
<keyword evidence="7" id="KW-0547">Nucleotide-binding</keyword>
<dbReference type="RefSeq" id="WP_071164506.1">
    <property type="nucleotide sequence ID" value="NZ_CP017812.1"/>
</dbReference>
<dbReference type="Gene3D" id="1.10.3720.10">
    <property type="entry name" value="MetI-like"/>
    <property type="match status" value="1"/>
</dbReference>
<feature type="transmembrane region" description="Helical" evidence="11">
    <location>
        <begin position="55"/>
        <end position="80"/>
    </location>
</feature>
<protein>
    <submittedName>
        <fullName evidence="14">Molybdenum ABC transporter permease subunit</fullName>
    </submittedName>
</protein>
<dbReference type="KEGG" id="avu:BK816_06865"/>
<evidence type="ECO:0000256" key="1">
    <source>
        <dbReference type="ARBA" id="ARBA00004651"/>
    </source>
</evidence>
<dbReference type="Gene3D" id="3.40.50.300">
    <property type="entry name" value="P-loop containing nucleotide triphosphate hydrolases"/>
    <property type="match status" value="1"/>
</dbReference>
<sequence>MTRHEPKTHRAIPNWMYPFAAIAVLFLVIPIWALLWRLPWLEIGELITAPASIDALWLSVWTCSVATLLCVIFGAPLSLWCSREDQYGPWQAKLARLTRGVLRLPMVLPPVVAGLVLLQTWGRYGLLGQYLDLFGWRIAFTSVAVVIAQTFISLPFFFASFESALRASGHKYERQARILGAPSNTIFWQITMPLVRPALASAAALAFARALGEFGATLTFAGSLQGVTRTIPLDIYLLREDDTGQALALSLVLIILAIALAVFAQFIGKSAKWQTEEHRDKRPANPESDTVKLAAQTEAVRQLAEKLADSKTGPQIRVQAQVPERKVTIDTTFPAGQTTALVGPNGSGKSTLLSVLSGTLGYDGQVDLGLKKVGILEQKPVLFPHFTNQTNIEFALRFSHPNLNRAARAERAAQALAAVGTSHLAKRYPSQLSGGEKQRVAIARLAAGAPEIVLLDEPLSALDEDAAKQARQLLKEVLAALKATTVLVTHHSQDVLELAHWMVVLKQGKVYRRGEPDALLGLLGDDPQKAKLAVVWS</sequence>
<evidence type="ECO:0000313" key="14">
    <source>
        <dbReference type="EMBL" id="AOZ73042.1"/>
    </source>
</evidence>
<keyword evidence="10 11" id="KW-0472">Membrane</keyword>
<dbReference type="GO" id="GO:0005886">
    <property type="term" value="C:plasma membrane"/>
    <property type="evidence" value="ECO:0007669"/>
    <property type="project" value="UniProtKB-SubCell"/>
</dbReference>
<dbReference type="InterPro" id="IPR003439">
    <property type="entry name" value="ABC_transporter-like_ATP-bd"/>
</dbReference>
<dbReference type="OrthoDB" id="9774448at2"/>
<dbReference type="InterPro" id="IPR017871">
    <property type="entry name" value="ABC_transporter-like_CS"/>
</dbReference>
<dbReference type="Pfam" id="PF00005">
    <property type="entry name" value="ABC_tran"/>
    <property type="match status" value="1"/>
</dbReference>
<dbReference type="PANTHER" id="PTHR30183">
    <property type="entry name" value="MOLYBDENUM TRANSPORT SYSTEM PERMEASE PROTEIN MODB"/>
    <property type="match status" value="1"/>
</dbReference>
<evidence type="ECO:0000256" key="2">
    <source>
        <dbReference type="ARBA" id="ARBA00007069"/>
    </source>
</evidence>
<dbReference type="InterPro" id="IPR035906">
    <property type="entry name" value="MetI-like_sf"/>
</dbReference>
<gene>
    <name evidence="14" type="ORF">BK816_06865</name>
</gene>
<dbReference type="Pfam" id="PF00528">
    <property type="entry name" value="BPD_transp_1"/>
    <property type="match status" value="1"/>
</dbReference>
<feature type="transmembrane region" description="Helical" evidence="11">
    <location>
        <begin position="12"/>
        <end position="35"/>
    </location>
</feature>
<feature type="domain" description="ABC transporter" evidence="12">
    <location>
        <begin position="310"/>
        <end position="532"/>
    </location>
</feature>
<dbReference type="PROSITE" id="PS50893">
    <property type="entry name" value="ABC_TRANSPORTER_2"/>
    <property type="match status" value="1"/>
</dbReference>
<dbReference type="SUPFAM" id="SSF52540">
    <property type="entry name" value="P-loop containing nucleoside triphosphate hydrolases"/>
    <property type="match status" value="1"/>
</dbReference>
<keyword evidence="9 11" id="KW-1133">Transmembrane helix</keyword>
<keyword evidence="15" id="KW-1185">Reference proteome</keyword>
<organism evidence="14 15">
    <name type="scientific">Boudabousia tangfeifanii</name>
    <dbReference type="NCBI Taxonomy" id="1912795"/>
    <lineage>
        <taxon>Bacteria</taxon>
        <taxon>Bacillati</taxon>
        <taxon>Actinomycetota</taxon>
        <taxon>Actinomycetes</taxon>
        <taxon>Actinomycetales</taxon>
        <taxon>Actinomycetaceae</taxon>
        <taxon>Boudabousia</taxon>
    </lineage>
</organism>
<evidence type="ECO:0000256" key="8">
    <source>
        <dbReference type="ARBA" id="ARBA00022840"/>
    </source>
</evidence>
<keyword evidence="6 11" id="KW-0812">Transmembrane</keyword>
<dbReference type="SMART" id="SM00382">
    <property type="entry name" value="AAA"/>
    <property type="match status" value="1"/>
</dbReference>
<proteinExistence type="inferred from homology"/>
<evidence type="ECO:0000313" key="15">
    <source>
        <dbReference type="Proteomes" id="UP000176288"/>
    </source>
</evidence>
<keyword evidence="8" id="KW-0067">ATP-binding</keyword>
<dbReference type="PANTHER" id="PTHR30183:SF3">
    <property type="entry name" value="MOLYBDENUM TRANSPORT SYSTEM PERMEASE PROTEIN MODB"/>
    <property type="match status" value="1"/>
</dbReference>
<dbReference type="PROSITE" id="PS00211">
    <property type="entry name" value="ABC_TRANSPORTER_1"/>
    <property type="match status" value="1"/>
</dbReference>